<dbReference type="Pfam" id="PF02330">
    <property type="entry name" value="MAM33"/>
    <property type="match status" value="1"/>
</dbReference>
<name>A0AA48QW93_9TREE</name>
<evidence type="ECO:0000313" key="2">
    <source>
        <dbReference type="Proteomes" id="UP001233271"/>
    </source>
</evidence>
<dbReference type="PANTHER" id="PTHR10826:SF1">
    <property type="entry name" value="COMPLEMENT COMPONENT 1 Q SUBCOMPONENT-BINDING PROTEIN, MITOCHONDRIAL"/>
    <property type="match status" value="1"/>
</dbReference>
<protein>
    <recommendedName>
        <fullName evidence="3">Mitochondrial glyco protein</fullName>
    </recommendedName>
</protein>
<dbReference type="KEGG" id="ccac:CcaHIS019_0407570"/>
<evidence type="ECO:0008006" key="3">
    <source>
        <dbReference type="Google" id="ProtNLM"/>
    </source>
</evidence>
<reference evidence="1" key="1">
    <citation type="journal article" date="2023" name="BMC Genomics">
        <title>Chromosome-level genome assemblies of Cutaneotrichosporon spp. (Trichosporonales, Basidiomycota) reveal imbalanced evolution between nucleotide sequences and chromosome synteny.</title>
        <authorList>
            <person name="Kobayashi Y."/>
            <person name="Kayamori A."/>
            <person name="Aoki K."/>
            <person name="Shiwa Y."/>
            <person name="Matsutani M."/>
            <person name="Fujita N."/>
            <person name="Sugita T."/>
            <person name="Iwasaki W."/>
            <person name="Tanaka N."/>
            <person name="Takashima M."/>
        </authorList>
    </citation>
    <scope>NUCLEOTIDE SEQUENCE</scope>
    <source>
        <strain evidence="1">HIS019</strain>
    </source>
</reference>
<dbReference type="PANTHER" id="PTHR10826">
    <property type="entry name" value="COMPLEMENT COMPONENT 1"/>
    <property type="match status" value="1"/>
</dbReference>
<dbReference type="InterPro" id="IPR036561">
    <property type="entry name" value="MAM33_sf"/>
</dbReference>
<dbReference type="GO" id="GO:0042256">
    <property type="term" value="P:cytosolic ribosome assembly"/>
    <property type="evidence" value="ECO:0007669"/>
    <property type="project" value="TreeGrafter"/>
</dbReference>
<proteinExistence type="predicted"/>
<dbReference type="InterPro" id="IPR003428">
    <property type="entry name" value="MAM33"/>
</dbReference>
<keyword evidence="2" id="KW-1185">Reference proteome</keyword>
<accession>A0AA48QW93</accession>
<dbReference type="Proteomes" id="UP001233271">
    <property type="component" value="Chromosome 4"/>
</dbReference>
<dbReference type="AlphaFoldDB" id="A0AA48QW93"/>
<dbReference type="GeneID" id="85495807"/>
<dbReference type="RefSeq" id="XP_060457202.1">
    <property type="nucleotide sequence ID" value="XM_060600627.1"/>
</dbReference>
<evidence type="ECO:0000313" key="1">
    <source>
        <dbReference type="EMBL" id="BEI91937.1"/>
    </source>
</evidence>
<dbReference type="SUPFAM" id="SSF54529">
    <property type="entry name" value="Mitochondrial glycoprotein MAM33-like"/>
    <property type="match status" value="1"/>
</dbReference>
<gene>
    <name evidence="1" type="primary">MAM33</name>
    <name evidence="1" type="ORF">CcaverHIS019_0407570</name>
</gene>
<organism evidence="1 2">
    <name type="scientific">Cutaneotrichosporon cavernicola</name>
    <dbReference type="NCBI Taxonomy" id="279322"/>
    <lineage>
        <taxon>Eukaryota</taxon>
        <taxon>Fungi</taxon>
        <taxon>Dikarya</taxon>
        <taxon>Basidiomycota</taxon>
        <taxon>Agaricomycotina</taxon>
        <taxon>Tremellomycetes</taxon>
        <taxon>Trichosporonales</taxon>
        <taxon>Trichosporonaceae</taxon>
        <taxon>Cutaneotrichosporon</taxon>
    </lineage>
</organism>
<dbReference type="Gene3D" id="3.10.280.10">
    <property type="entry name" value="Mitochondrial glycoprotein"/>
    <property type="match status" value="1"/>
</dbReference>
<dbReference type="EMBL" id="AP028215">
    <property type="protein sequence ID" value="BEI91937.1"/>
    <property type="molecule type" value="Genomic_DNA"/>
</dbReference>
<sequence>MSLRALRPALRAVRTARLPVARVVAARAFHVSRSVFSAGESDGELAAALAAEHAYETEGASSSKPGFLQELEAEGVWSVSDTVNSDDVVISRKFGDESLKLTFQISDLDNTDPVESVDADGNIVEDVAPAFITSSLLVTKSGAKKALLVDLGASPDGFEVTNVAIYEKALAEANGAEGDWKRRSSYMGPQFDTLDSVVQDAFQAYLAERGVDAALSNFIVSYSEYKEQKDYVGWLADVKEFVNAN</sequence>
<dbReference type="GO" id="GO:0005759">
    <property type="term" value="C:mitochondrial matrix"/>
    <property type="evidence" value="ECO:0007669"/>
    <property type="project" value="InterPro"/>
</dbReference>